<organism evidence="2 3">
    <name type="scientific">Apostasia shenzhenica</name>
    <dbReference type="NCBI Taxonomy" id="1088818"/>
    <lineage>
        <taxon>Eukaryota</taxon>
        <taxon>Viridiplantae</taxon>
        <taxon>Streptophyta</taxon>
        <taxon>Embryophyta</taxon>
        <taxon>Tracheophyta</taxon>
        <taxon>Spermatophyta</taxon>
        <taxon>Magnoliopsida</taxon>
        <taxon>Liliopsida</taxon>
        <taxon>Asparagales</taxon>
        <taxon>Orchidaceae</taxon>
        <taxon>Apostasioideae</taxon>
        <taxon>Apostasia</taxon>
    </lineage>
</organism>
<feature type="transmembrane region" description="Helical" evidence="1">
    <location>
        <begin position="88"/>
        <end position="112"/>
    </location>
</feature>
<keyword evidence="1" id="KW-0472">Membrane</keyword>
<dbReference type="EMBL" id="KZ451988">
    <property type="protein sequence ID" value="PKA53881.1"/>
    <property type="molecule type" value="Genomic_DNA"/>
</dbReference>
<keyword evidence="1" id="KW-1133">Transmembrane helix</keyword>
<reference evidence="2 3" key="1">
    <citation type="journal article" date="2017" name="Nature">
        <title>The Apostasia genome and the evolution of orchids.</title>
        <authorList>
            <person name="Zhang G.Q."/>
            <person name="Liu K.W."/>
            <person name="Li Z."/>
            <person name="Lohaus R."/>
            <person name="Hsiao Y.Y."/>
            <person name="Niu S.C."/>
            <person name="Wang J.Y."/>
            <person name="Lin Y.C."/>
            <person name="Xu Q."/>
            <person name="Chen L.J."/>
            <person name="Yoshida K."/>
            <person name="Fujiwara S."/>
            <person name="Wang Z.W."/>
            <person name="Zhang Y.Q."/>
            <person name="Mitsuda N."/>
            <person name="Wang M."/>
            <person name="Liu G.H."/>
            <person name="Pecoraro L."/>
            <person name="Huang H.X."/>
            <person name="Xiao X.J."/>
            <person name="Lin M."/>
            <person name="Wu X.Y."/>
            <person name="Wu W.L."/>
            <person name="Chen Y.Y."/>
            <person name="Chang S.B."/>
            <person name="Sakamoto S."/>
            <person name="Ohme-Takagi M."/>
            <person name="Yagi M."/>
            <person name="Zeng S.J."/>
            <person name="Shen C.Y."/>
            <person name="Yeh C.M."/>
            <person name="Luo Y.B."/>
            <person name="Tsai W.C."/>
            <person name="Van de Peer Y."/>
            <person name="Liu Z.J."/>
        </authorList>
    </citation>
    <scope>NUCLEOTIDE SEQUENCE [LARGE SCALE GENOMIC DNA]</scope>
    <source>
        <strain evidence="3">cv. Shenzhen</strain>
        <tissue evidence="2">Stem</tissue>
    </source>
</reference>
<accession>A0A2I0AEA4</accession>
<sequence>MPPPQLLTTAMGTSAHAKFVCGLTLPFFTGIVIGVVTNMRKAAKNGKELGFYKGSVGAAVLGSDVGLLISILMEAAGTAIDGERLKKWQILFMVVSVAVVVTAIGLLGLNAVL</sequence>
<protein>
    <submittedName>
        <fullName evidence="2">Uncharacterized protein</fullName>
    </submittedName>
</protein>
<keyword evidence="3" id="KW-1185">Reference proteome</keyword>
<name>A0A2I0AEA4_9ASPA</name>
<gene>
    <name evidence="2" type="ORF">AXF42_Ash011361</name>
</gene>
<keyword evidence="1" id="KW-0812">Transmembrane</keyword>
<dbReference type="Proteomes" id="UP000236161">
    <property type="component" value="Unassembled WGS sequence"/>
</dbReference>
<evidence type="ECO:0000256" key="1">
    <source>
        <dbReference type="SAM" id="Phobius"/>
    </source>
</evidence>
<dbReference type="AlphaFoldDB" id="A0A2I0AEA4"/>
<feature type="transmembrane region" description="Helical" evidence="1">
    <location>
        <begin position="56"/>
        <end position="76"/>
    </location>
</feature>
<feature type="transmembrane region" description="Helical" evidence="1">
    <location>
        <begin position="15"/>
        <end position="36"/>
    </location>
</feature>
<evidence type="ECO:0000313" key="2">
    <source>
        <dbReference type="EMBL" id="PKA53881.1"/>
    </source>
</evidence>
<proteinExistence type="predicted"/>
<evidence type="ECO:0000313" key="3">
    <source>
        <dbReference type="Proteomes" id="UP000236161"/>
    </source>
</evidence>